<name>A0A2V1GYP5_9GAMM</name>
<dbReference type="PANTHER" id="PTHR34700">
    <property type="entry name" value="POTASSIUM BINDING PROTEIN KBP"/>
    <property type="match status" value="1"/>
</dbReference>
<proteinExistence type="predicted"/>
<sequence>MSDYRLTEPAIYVTGYLTIWPNPEFVTDLPVIRFTGFTSRTSVMERPIQQHKKGITMKRQCLAWAMGLMISASALAQSVALKPDHPDSYTVVKGDTLWDISALFLQDPWLWPEIWQANPQIENPHLIYPGDNVQLVYKDGQPRLLVDPPTSGGKEVSVDSQGRKVVKLKPQIRVRPIDSAIPSIPLEDIQPYLVGAVVMSDKEIANAAHLVAGREKNFYMSTSQKGYVKGLVDTDNRGYSIYRPGVEYKDPETGEVLGREMVYVAQATVVRGGDLVTVRINASKIEAKPGDIIVPALAQHIRPYYQPHTANADLNGRILSVYGGNKLIGQHNVIVLSKGENDGMEAGHVFALHQVGDTVKDPLTREKTKLPDEEAGVAMVFRTFDRVSLALVMKAERPMHVNDRFAKP</sequence>
<dbReference type="InterPro" id="IPR036779">
    <property type="entry name" value="LysM_dom_sf"/>
</dbReference>
<dbReference type="AlphaFoldDB" id="A0A2V1GYP5"/>
<dbReference type="CDD" id="cd00118">
    <property type="entry name" value="LysM"/>
    <property type="match status" value="1"/>
</dbReference>
<evidence type="ECO:0000313" key="3">
    <source>
        <dbReference type="Proteomes" id="UP000244906"/>
    </source>
</evidence>
<dbReference type="Proteomes" id="UP000244906">
    <property type="component" value="Unassembled WGS sequence"/>
</dbReference>
<dbReference type="SUPFAM" id="SSF54106">
    <property type="entry name" value="LysM domain"/>
    <property type="match status" value="1"/>
</dbReference>
<dbReference type="InterPro" id="IPR052196">
    <property type="entry name" value="Bact_Kbp"/>
</dbReference>
<dbReference type="PROSITE" id="PS51782">
    <property type="entry name" value="LYSM"/>
    <property type="match status" value="1"/>
</dbReference>
<dbReference type="Gene3D" id="3.10.350.10">
    <property type="entry name" value="LysM domain"/>
    <property type="match status" value="1"/>
</dbReference>
<dbReference type="EMBL" id="QDDL01000005">
    <property type="protein sequence ID" value="PVZ68176.1"/>
    <property type="molecule type" value="Genomic_DNA"/>
</dbReference>
<evidence type="ECO:0000313" key="2">
    <source>
        <dbReference type="EMBL" id="PVZ68176.1"/>
    </source>
</evidence>
<evidence type="ECO:0000259" key="1">
    <source>
        <dbReference type="PROSITE" id="PS51782"/>
    </source>
</evidence>
<reference evidence="2 3" key="1">
    <citation type="submission" date="2018-04" db="EMBL/GenBank/DDBJ databases">
        <title>Thalassorhabdus spongiae gen. nov., sp. nov., isolated from a marine sponge in South-West Iceland.</title>
        <authorList>
            <person name="Knobloch S."/>
            <person name="Daussin A."/>
            <person name="Johannsson R."/>
            <person name="Marteinsson V.T."/>
        </authorList>
    </citation>
    <scope>NUCLEOTIDE SEQUENCE [LARGE SCALE GENOMIC DNA]</scope>
    <source>
        <strain evidence="2 3">Hp12</strain>
    </source>
</reference>
<keyword evidence="3" id="KW-1185">Reference proteome</keyword>
<protein>
    <recommendedName>
        <fullName evidence="1">LysM domain-containing protein</fullName>
    </recommendedName>
</protein>
<comment type="caution">
    <text evidence="2">The sequence shown here is derived from an EMBL/GenBank/DDBJ whole genome shotgun (WGS) entry which is preliminary data.</text>
</comment>
<dbReference type="PANTHER" id="PTHR34700:SF4">
    <property type="entry name" value="PHAGE-LIKE ELEMENT PBSX PROTEIN XKDP"/>
    <property type="match status" value="1"/>
</dbReference>
<dbReference type="SMART" id="SM00257">
    <property type="entry name" value="LysM"/>
    <property type="match status" value="1"/>
</dbReference>
<gene>
    <name evidence="2" type="ORF">DC094_12810</name>
</gene>
<accession>A0A2V1GYP5</accession>
<feature type="domain" description="LysM" evidence="1">
    <location>
        <begin position="87"/>
        <end position="135"/>
    </location>
</feature>
<dbReference type="Pfam" id="PF01476">
    <property type="entry name" value="LysM"/>
    <property type="match status" value="1"/>
</dbReference>
<organism evidence="2 3">
    <name type="scientific">Pelagibaculum spongiae</name>
    <dbReference type="NCBI Taxonomy" id="2080658"/>
    <lineage>
        <taxon>Bacteria</taxon>
        <taxon>Pseudomonadati</taxon>
        <taxon>Pseudomonadota</taxon>
        <taxon>Gammaproteobacteria</taxon>
        <taxon>Oceanospirillales</taxon>
        <taxon>Pelagibaculum</taxon>
    </lineage>
</organism>
<dbReference type="InterPro" id="IPR018392">
    <property type="entry name" value="LysM"/>
</dbReference>